<name>A0ACA9Q5I9_9GLOM</name>
<reference evidence="1" key="1">
    <citation type="submission" date="2021-06" db="EMBL/GenBank/DDBJ databases">
        <authorList>
            <person name="Kallberg Y."/>
            <person name="Tangrot J."/>
            <person name="Rosling A."/>
        </authorList>
    </citation>
    <scope>NUCLEOTIDE SEQUENCE</scope>
    <source>
        <strain evidence="1">28 12/20/2015</strain>
    </source>
</reference>
<comment type="caution">
    <text evidence="1">The sequence shown here is derived from an EMBL/GenBank/DDBJ whole genome shotgun (WGS) entry which is preliminary data.</text>
</comment>
<dbReference type="EMBL" id="CAJVPW010035129">
    <property type="protein sequence ID" value="CAG8735037.1"/>
    <property type="molecule type" value="Genomic_DNA"/>
</dbReference>
<protein>
    <submittedName>
        <fullName evidence="1">2536_t:CDS:1</fullName>
    </submittedName>
</protein>
<evidence type="ECO:0000313" key="2">
    <source>
        <dbReference type="Proteomes" id="UP000789366"/>
    </source>
</evidence>
<proteinExistence type="predicted"/>
<gene>
    <name evidence="1" type="ORF">SPELUC_LOCUS13388</name>
</gene>
<sequence>LFALTITANAQNEHANKHAFDHANEHASCCKSRGSPGWNDKFHPFIAQLSVSLTNITTAKGCCISCVNNSACAEWLFYPDSDPNNISGFICDLAFNGSSTACNSITISPSNNDEEGGIIRCGDGSGSNCYPL</sequence>
<evidence type="ECO:0000313" key="1">
    <source>
        <dbReference type="EMBL" id="CAG8735037.1"/>
    </source>
</evidence>
<keyword evidence="2" id="KW-1185">Reference proteome</keyword>
<feature type="non-terminal residue" evidence="1">
    <location>
        <position position="1"/>
    </location>
</feature>
<dbReference type="Proteomes" id="UP000789366">
    <property type="component" value="Unassembled WGS sequence"/>
</dbReference>
<organism evidence="1 2">
    <name type="scientific">Cetraspora pellucida</name>
    <dbReference type="NCBI Taxonomy" id="1433469"/>
    <lineage>
        <taxon>Eukaryota</taxon>
        <taxon>Fungi</taxon>
        <taxon>Fungi incertae sedis</taxon>
        <taxon>Mucoromycota</taxon>
        <taxon>Glomeromycotina</taxon>
        <taxon>Glomeromycetes</taxon>
        <taxon>Diversisporales</taxon>
        <taxon>Gigasporaceae</taxon>
        <taxon>Cetraspora</taxon>
    </lineage>
</organism>
<accession>A0ACA9Q5I9</accession>